<dbReference type="InterPro" id="IPR011856">
    <property type="entry name" value="tRNA_endonuc-like_dom_sf"/>
</dbReference>
<dbReference type="InterPro" id="IPR007560">
    <property type="entry name" value="Restrct_endonuc_IV_Mrr"/>
</dbReference>
<accession>A0ABZ0S4H7</accession>
<feature type="domain" description="Restriction system protein Mrr-like N-terminal" evidence="3">
    <location>
        <begin position="6"/>
        <end position="90"/>
    </location>
</feature>
<keyword evidence="5" id="KW-1185">Reference proteome</keyword>
<dbReference type="EMBL" id="CP121472">
    <property type="protein sequence ID" value="WPL15938.1"/>
    <property type="molecule type" value="Genomic_DNA"/>
</dbReference>
<feature type="domain" description="Restriction endonuclease type IV Mrr" evidence="2">
    <location>
        <begin position="163"/>
        <end position="284"/>
    </location>
</feature>
<feature type="region of interest" description="Disordered" evidence="1">
    <location>
        <begin position="111"/>
        <end position="136"/>
    </location>
</feature>
<evidence type="ECO:0000313" key="4">
    <source>
        <dbReference type="EMBL" id="WPL15938.1"/>
    </source>
</evidence>
<dbReference type="Proteomes" id="UP001432180">
    <property type="component" value="Chromosome"/>
</dbReference>
<evidence type="ECO:0000313" key="5">
    <source>
        <dbReference type="Proteomes" id="UP001432180"/>
    </source>
</evidence>
<dbReference type="InterPro" id="IPR025745">
    <property type="entry name" value="Mrr-like_N_dom"/>
</dbReference>
<organism evidence="4 5">
    <name type="scientific">Thiorhodovibrio winogradskyi</name>
    <dbReference type="NCBI Taxonomy" id="77007"/>
    <lineage>
        <taxon>Bacteria</taxon>
        <taxon>Pseudomonadati</taxon>
        <taxon>Pseudomonadota</taxon>
        <taxon>Gammaproteobacteria</taxon>
        <taxon>Chromatiales</taxon>
        <taxon>Chromatiaceae</taxon>
        <taxon>Thiorhodovibrio</taxon>
    </lineage>
</organism>
<reference evidence="4 5" key="1">
    <citation type="journal article" date="2023" name="Microorganisms">
        <title>Thiorhodovibrio frisius and Trv. litoralis spp. nov., Two Novel Members from a Clade of Fastidious Purple Sulfur Bacteria That Exhibit Unique Red-Shifted Light-Harvesting Capabilities.</title>
        <authorList>
            <person name="Methner A."/>
            <person name="Kuzyk S.B."/>
            <person name="Petersen J."/>
            <person name="Bauer S."/>
            <person name="Brinkmann H."/>
            <person name="Sichau K."/>
            <person name="Wanner G."/>
            <person name="Wolf J."/>
            <person name="Neumann-Schaal M."/>
            <person name="Henke P."/>
            <person name="Tank M."/>
            <person name="Sproer C."/>
            <person name="Bunk B."/>
            <person name="Overmann J."/>
        </authorList>
    </citation>
    <scope>NUCLEOTIDE SEQUENCE [LARGE SCALE GENOMIC DNA]</scope>
    <source>
        <strain evidence="4 5">DSM 6702</strain>
    </source>
</reference>
<name>A0ABZ0S4H7_9GAMM</name>
<evidence type="ECO:0000259" key="2">
    <source>
        <dbReference type="Pfam" id="PF04471"/>
    </source>
</evidence>
<evidence type="ECO:0000256" key="1">
    <source>
        <dbReference type="SAM" id="MobiDB-lite"/>
    </source>
</evidence>
<protein>
    <submittedName>
        <fullName evidence="4">EcoKMrr</fullName>
    </submittedName>
</protein>
<sequence length="309" mass="33880">MPIPSFDSFIDPLLRLLTEHPGGLATAEAQRLLAEQFAIGPDQKRELLPSGTYPVYKSRIGWAHDRLKREGLSSSPKRGFWQITDKGIAYARANPKLCADELKRLAYPKQRTAPLASDESPEGSPPNDSVGVDSLLGTPDDRIGSALSEIEDSLRTDLLARIRNRDPEFFEGLVLKVLRAMGYGADEDSLEQSGGPGDDGIDGVISLDRLGLDRVYVQAKRYAEDRPITKEAIHGFIGALHLKGANKGVFITTSRFTAGAARAAAEVRALSLRLVDGVELTRLMICYQVGVRHESIAIPKVDLDFWDDE</sequence>
<dbReference type="PANTHER" id="PTHR30015">
    <property type="entry name" value="MRR RESTRICTION SYSTEM PROTEIN"/>
    <property type="match status" value="1"/>
</dbReference>
<dbReference type="SUPFAM" id="SSF52980">
    <property type="entry name" value="Restriction endonuclease-like"/>
    <property type="match status" value="1"/>
</dbReference>
<proteinExistence type="predicted"/>
<dbReference type="PANTHER" id="PTHR30015:SF7">
    <property type="entry name" value="TYPE IV METHYL-DIRECTED RESTRICTION ENZYME ECOKMRR"/>
    <property type="match status" value="1"/>
</dbReference>
<dbReference type="Gene3D" id="3.40.1350.10">
    <property type="match status" value="1"/>
</dbReference>
<dbReference type="Pfam" id="PF14338">
    <property type="entry name" value="Mrr_N"/>
    <property type="match status" value="1"/>
</dbReference>
<dbReference type="InterPro" id="IPR052906">
    <property type="entry name" value="Type_IV_Methyl-Rstrct_Enzyme"/>
</dbReference>
<dbReference type="Pfam" id="PF04471">
    <property type="entry name" value="Mrr_cat"/>
    <property type="match status" value="1"/>
</dbReference>
<evidence type="ECO:0000259" key="3">
    <source>
        <dbReference type="Pfam" id="PF14338"/>
    </source>
</evidence>
<gene>
    <name evidence="4" type="primary">mrr</name>
    <name evidence="4" type="ORF">Thiowin_00868</name>
</gene>
<dbReference type="InterPro" id="IPR011335">
    <property type="entry name" value="Restrct_endonuc-II-like"/>
</dbReference>